<dbReference type="InterPro" id="IPR001623">
    <property type="entry name" value="DnaJ_domain"/>
</dbReference>
<protein>
    <submittedName>
        <fullName evidence="2">(rape) hypothetical protein</fullName>
    </submittedName>
</protein>
<reference evidence="2" key="1">
    <citation type="submission" date="2021-01" db="EMBL/GenBank/DDBJ databases">
        <authorList>
            <consortium name="Genoscope - CEA"/>
            <person name="William W."/>
        </authorList>
    </citation>
    <scope>NUCLEOTIDE SEQUENCE</scope>
</reference>
<proteinExistence type="predicted"/>
<sequence length="100" mass="11061">MTLKYFLGFLFSSITPPLFSAVLRCATTAPYIPDLSFCDHRLLLYLRGRTTEIAPDSAETFGDSVALRDPEIPVGSTSQVIKLAYRLLARICHPDVAGNR</sequence>
<gene>
    <name evidence="2" type="ORF">DARMORV10_A08P00490.1</name>
</gene>
<dbReference type="InterPro" id="IPR036869">
    <property type="entry name" value="J_dom_sf"/>
</dbReference>
<feature type="signal peptide" evidence="1">
    <location>
        <begin position="1"/>
        <end position="20"/>
    </location>
</feature>
<dbReference type="AlphaFoldDB" id="A0A816ZU00"/>
<dbReference type="SUPFAM" id="SSF46565">
    <property type="entry name" value="Chaperone J-domain"/>
    <property type="match status" value="1"/>
</dbReference>
<keyword evidence="1" id="KW-0732">Signal</keyword>
<dbReference type="Proteomes" id="UP001295469">
    <property type="component" value="Chromosome A08"/>
</dbReference>
<feature type="chain" id="PRO_5032343930" evidence="1">
    <location>
        <begin position="21"/>
        <end position="100"/>
    </location>
</feature>
<accession>A0A816ZU00</accession>
<evidence type="ECO:0000256" key="1">
    <source>
        <dbReference type="SAM" id="SignalP"/>
    </source>
</evidence>
<organism evidence="2">
    <name type="scientific">Brassica napus</name>
    <name type="common">Rape</name>
    <dbReference type="NCBI Taxonomy" id="3708"/>
    <lineage>
        <taxon>Eukaryota</taxon>
        <taxon>Viridiplantae</taxon>
        <taxon>Streptophyta</taxon>
        <taxon>Embryophyta</taxon>
        <taxon>Tracheophyta</taxon>
        <taxon>Spermatophyta</taxon>
        <taxon>Magnoliopsida</taxon>
        <taxon>eudicotyledons</taxon>
        <taxon>Gunneridae</taxon>
        <taxon>Pentapetalae</taxon>
        <taxon>rosids</taxon>
        <taxon>malvids</taxon>
        <taxon>Brassicales</taxon>
        <taxon>Brassicaceae</taxon>
        <taxon>Brassiceae</taxon>
        <taxon>Brassica</taxon>
    </lineage>
</organism>
<dbReference type="EMBL" id="HG994362">
    <property type="protein sequence ID" value="CAF2211238.1"/>
    <property type="molecule type" value="Genomic_DNA"/>
</dbReference>
<dbReference type="CDD" id="cd06257">
    <property type="entry name" value="DnaJ"/>
    <property type="match status" value="1"/>
</dbReference>
<name>A0A816ZU00_BRANA</name>
<evidence type="ECO:0000313" key="2">
    <source>
        <dbReference type="EMBL" id="CAF2211238.1"/>
    </source>
</evidence>